<comment type="caution">
    <text evidence="1">The sequence shown here is derived from an EMBL/GenBank/DDBJ whole genome shotgun (WGS) entry which is preliminary data.</text>
</comment>
<keyword evidence="2" id="KW-1185">Reference proteome</keyword>
<dbReference type="EMBL" id="JABKKJ010000003">
    <property type="protein sequence ID" value="NPE24509.1"/>
    <property type="molecule type" value="Genomic_DNA"/>
</dbReference>
<dbReference type="Proteomes" id="UP000820977">
    <property type="component" value="Unassembled WGS sequence"/>
</dbReference>
<gene>
    <name evidence="1" type="ORF">HPS54_03060</name>
</gene>
<organism evidence="1 2">
    <name type="scientific">Xylanibacter caecicola</name>
    <dbReference type="NCBI Taxonomy" id="2736294"/>
    <lineage>
        <taxon>Bacteria</taxon>
        <taxon>Pseudomonadati</taxon>
        <taxon>Bacteroidota</taxon>
        <taxon>Bacteroidia</taxon>
        <taxon>Bacteroidales</taxon>
        <taxon>Prevotellaceae</taxon>
        <taxon>Xylanibacter</taxon>
    </lineage>
</organism>
<protein>
    <submittedName>
        <fullName evidence="1">Uncharacterized protein</fullName>
    </submittedName>
</protein>
<sequence>MILYIAISAFFIYFVIKVVTSKRVENVKCAFAGAYDGSDTVISVPKDRNKTIYTEGETVVDLSGYEKFHISGRSLEKVGLPDGAFVYTLPLGDEDIYSICNRFVIFRYDNKRLAKEHPEITNPVDGYKARKAVTILDCKMKEEDFKEKMSNILSSDPDIEEVDSCVEHLWKKYSFASGYYKDEKKLIVSITYKKGECKDYSFHSLKFLHGVVKYKSA</sequence>
<reference evidence="1 2" key="1">
    <citation type="submission" date="2020-05" db="EMBL/GenBank/DDBJ databases">
        <title>Distinct polysaccharide utilization as determinants for interspecies competition between intestinal Prevotella spp.</title>
        <authorList>
            <person name="Galvez E.J.C."/>
            <person name="Iljazovic A."/>
            <person name="Strowig T."/>
        </authorList>
    </citation>
    <scope>NUCLEOTIDE SEQUENCE [LARGE SCALE GENOMIC DNA]</scope>
    <source>
        <strain evidence="1 2">PCHR</strain>
    </source>
</reference>
<proteinExistence type="predicted"/>
<evidence type="ECO:0000313" key="1">
    <source>
        <dbReference type="EMBL" id="NPE24509.1"/>
    </source>
</evidence>
<accession>A0ABX2AZ47</accession>
<dbReference type="RefSeq" id="WP_172344006.1">
    <property type="nucleotide sequence ID" value="NZ_CASYYZ010000034.1"/>
</dbReference>
<name>A0ABX2AZ47_9BACT</name>
<evidence type="ECO:0000313" key="2">
    <source>
        <dbReference type="Proteomes" id="UP000820977"/>
    </source>
</evidence>